<evidence type="ECO:0000256" key="4">
    <source>
        <dbReference type="ARBA" id="ARBA00012895"/>
    </source>
</evidence>
<dbReference type="PANTHER" id="PTHR10848:SF0">
    <property type="entry name" value="MEIOTIC RECOMBINATION PROTEIN SPO11"/>
    <property type="match status" value="1"/>
</dbReference>
<dbReference type="GO" id="GO:0003677">
    <property type="term" value="F:DNA binding"/>
    <property type="evidence" value="ECO:0007669"/>
    <property type="project" value="UniProtKB-UniRule"/>
</dbReference>
<evidence type="ECO:0000256" key="7">
    <source>
        <dbReference type="ARBA" id="ARBA00023029"/>
    </source>
</evidence>
<evidence type="ECO:0000313" key="14">
    <source>
        <dbReference type="Proteomes" id="UP000094336"/>
    </source>
</evidence>
<dbReference type="Gene3D" id="3.40.1360.10">
    <property type="match status" value="1"/>
</dbReference>
<evidence type="ECO:0000313" key="13">
    <source>
        <dbReference type="EMBL" id="ODQ80042.1"/>
    </source>
</evidence>
<keyword evidence="8 10" id="KW-0238">DNA-binding</keyword>
<feature type="domain" description="Topoisomerase 6 subunit A/Spo11 TOPRIM" evidence="12">
    <location>
        <begin position="101"/>
        <end position="272"/>
    </location>
</feature>
<dbReference type="PANTHER" id="PTHR10848">
    <property type="entry name" value="MEIOTIC RECOMBINATION PROTEIN SPO11"/>
    <property type="match status" value="1"/>
</dbReference>
<evidence type="ECO:0000256" key="10">
    <source>
        <dbReference type="PROSITE-ProRule" id="PRU01385"/>
    </source>
</evidence>
<evidence type="ECO:0000256" key="2">
    <source>
        <dbReference type="ARBA" id="ARBA00001946"/>
    </source>
</evidence>
<dbReference type="GO" id="GO:0000228">
    <property type="term" value="C:nuclear chromosome"/>
    <property type="evidence" value="ECO:0007669"/>
    <property type="project" value="TreeGrafter"/>
</dbReference>
<dbReference type="Proteomes" id="UP000094336">
    <property type="component" value="Unassembled WGS sequence"/>
</dbReference>
<reference evidence="14" key="1">
    <citation type="submission" date="2016-05" db="EMBL/GenBank/DDBJ databases">
        <title>Comparative genomics of biotechnologically important yeasts.</title>
        <authorList>
            <consortium name="DOE Joint Genome Institute"/>
            <person name="Riley R."/>
            <person name="Haridas S."/>
            <person name="Wolfe K.H."/>
            <person name="Lopes M.R."/>
            <person name="Hittinger C.T."/>
            <person name="Goker M."/>
            <person name="Salamov A."/>
            <person name="Wisecaver J."/>
            <person name="Long T.M."/>
            <person name="Aerts A.L."/>
            <person name="Barry K."/>
            <person name="Choi C."/>
            <person name="Clum A."/>
            <person name="Coughlan A.Y."/>
            <person name="Deshpande S."/>
            <person name="Douglass A.P."/>
            <person name="Hanson S.J."/>
            <person name="Klenk H.-P."/>
            <person name="Labutti K."/>
            <person name="Lapidus A."/>
            <person name="Lindquist E."/>
            <person name="Lipzen A."/>
            <person name="Meier-Kolthoff J.P."/>
            <person name="Ohm R.A."/>
            <person name="Otillar R.P."/>
            <person name="Pangilinan J."/>
            <person name="Peng Y."/>
            <person name="Rokas A."/>
            <person name="Rosa C.A."/>
            <person name="Scheuner C."/>
            <person name="Sibirny A.A."/>
            <person name="Slot J.C."/>
            <person name="Stielow J.B."/>
            <person name="Sun H."/>
            <person name="Kurtzman C.P."/>
            <person name="Blackwell M."/>
            <person name="Grigoriev I.V."/>
            <person name="Jeffries T.W."/>
        </authorList>
    </citation>
    <scope>NUCLEOTIDE SEQUENCE [LARGE SCALE GENOMIC DNA]</scope>
    <source>
        <strain evidence="14">NRRL Y-12698</strain>
    </source>
</reference>
<dbReference type="EMBL" id="KV454431">
    <property type="protein sequence ID" value="ODQ80042.1"/>
    <property type="molecule type" value="Genomic_DNA"/>
</dbReference>
<feature type="non-terminal residue" evidence="13">
    <location>
        <position position="1"/>
    </location>
</feature>
<dbReference type="PROSITE" id="PS52041">
    <property type="entry name" value="TOPO_IIB"/>
    <property type="match status" value="1"/>
</dbReference>
<dbReference type="RefSeq" id="XP_018985370.1">
    <property type="nucleotide sequence ID" value="XM_019131762.1"/>
</dbReference>
<dbReference type="CDD" id="cd00223">
    <property type="entry name" value="TOPRIM_TopoIIB_SPO"/>
    <property type="match status" value="1"/>
</dbReference>
<gene>
    <name evidence="13" type="ORF">BABINDRAFT_36279</name>
</gene>
<evidence type="ECO:0000256" key="6">
    <source>
        <dbReference type="ARBA" id="ARBA00022842"/>
    </source>
</evidence>
<feature type="domain" description="Spo11/DNA topoisomerase VI subunit A N-terminal" evidence="11">
    <location>
        <begin position="2"/>
        <end position="56"/>
    </location>
</feature>
<dbReference type="GO" id="GO:0000706">
    <property type="term" value="P:meiotic DNA double-strand break processing"/>
    <property type="evidence" value="ECO:0007669"/>
    <property type="project" value="TreeGrafter"/>
</dbReference>
<dbReference type="InterPro" id="IPR002815">
    <property type="entry name" value="Spo11/TopoVI_A"/>
</dbReference>
<proteinExistence type="inferred from homology"/>
<dbReference type="GO" id="GO:0007131">
    <property type="term" value="P:reciprocal meiotic recombination"/>
    <property type="evidence" value="ECO:0007669"/>
    <property type="project" value="TreeGrafter"/>
</dbReference>
<dbReference type="AlphaFoldDB" id="A0A1E3QSP9"/>
<dbReference type="EC" id="5.6.2.2" evidence="4"/>
<evidence type="ECO:0000256" key="3">
    <source>
        <dbReference type="ARBA" id="ARBA00006559"/>
    </source>
</evidence>
<dbReference type="GO" id="GO:0042138">
    <property type="term" value="P:meiotic DNA double-strand break formation"/>
    <property type="evidence" value="ECO:0007669"/>
    <property type="project" value="TreeGrafter"/>
</dbReference>
<evidence type="ECO:0000256" key="8">
    <source>
        <dbReference type="ARBA" id="ARBA00023125"/>
    </source>
</evidence>
<keyword evidence="5" id="KW-0479">Metal-binding</keyword>
<dbReference type="OrthoDB" id="5377392at2759"/>
<keyword evidence="14" id="KW-1185">Reference proteome</keyword>
<evidence type="ECO:0000256" key="9">
    <source>
        <dbReference type="ARBA" id="ARBA00023235"/>
    </source>
</evidence>
<evidence type="ECO:0000256" key="5">
    <source>
        <dbReference type="ARBA" id="ARBA00022723"/>
    </source>
</evidence>
<dbReference type="SUPFAM" id="SSF56726">
    <property type="entry name" value="DNA topoisomerase IV, alpha subunit"/>
    <property type="match status" value="1"/>
</dbReference>
<comment type="catalytic activity">
    <reaction evidence="1 10">
        <text>ATP-dependent breakage, passage and rejoining of double-stranded DNA.</text>
        <dbReference type="EC" id="5.6.2.2"/>
    </reaction>
</comment>
<organism evidence="13 14">
    <name type="scientific">Babjeviella inositovora NRRL Y-12698</name>
    <dbReference type="NCBI Taxonomy" id="984486"/>
    <lineage>
        <taxon>Eukaryota</taxon>
        <taxon>Fungi</taxon>
        <taxon>Dikarya</taxon>
        <taxon>Ascomycota</taxon>
        <taxon>Saccharomycotina</taxon>
        <taxon>Pichiomycetes</taxon>
        <taxon>Serinales incertae sedis</taxon>
        <taxon>Babjeviella</taxon>
    </lineage>
</organism>
<keyword evidence="7 10" id="KW-0799">Topoisomerase</keyword>
<dbReference type="InterPro" id="IPR034136">
    <property type="entry name" value="TOPRIM_Topo6A/Spo11"/>
</dbReference>
<dbReference type="GO" id="GO:0005524">
    <property type="term" value="F:ATP binding"/>
    <property type="evidence" value="ECO:0007669"/>
    <property type="project" value="InterPro"/>
</dbReference>
<protein>
    <recommendedName>
        <fullName evidence="4">DNA topoisomerase (ATP-hydrolyzing)</fullName>
        <ecNumber evidence="4">5.6.2.2</ecNumber>
    </recommendedName>
</protein>
<dbReference type="Gene3D" id="1.10.10.10">
    <property type="entry name" value="Winged helix-like DNA-binding domain superfamily/Winged helix DNA-binding domain"/>
    <property type="match status" value="1"/>
</dbReference>
<dbReference type="InterPro" id="IPR036388">
    <property type="entry name" value="WH-like_DNA-bd_sf"/>
</dbReference>
<keyword evidence="9 10" id="KW-0413">Isomerase</keyword>
<dbReference type="GO" id="GO:0003918">
    <property type="term" value="F:DNA topoisomerase type II (double strand cut, ATP-hydrolyzing) activity"/>
    <property type="evidence" value="ECO:0007669"/>
    <property type="project" value="UniProtKB-UniRule"/>
</dbReference>
<evidence type="ECO:0000259" key="11">
    <source>
        <dbReference type="Pfam" id="PF04406"/>
    </source>
</evidence>
<dbReference type="PRINTS" id="PR01550">
    <property type="entry name" value="TOP6AFAMILY"/>
</dbReference>
<keyword evidence="6" id="KW-0460">Magnesium</keyword>
<name>A0A1E3QSP9_9ASCO</name>
<comment type="cofactor">
    <cofactor evidence="2">
        <name>Mg(2+)</name>
        <dbReference type="ChEBI" id="CHEBI:18420"/>
    </cofactor>
</comment>
<dbReference type="Pfam" id="PF04406">
    <property type="entry name" value="TP6A_N"/>
    <property type="match status" value="1"/>
</dbReference>
<accession>A0A1E3QSP9</accession>
<evidence type="ECO:0000259" key="12">
    <source>
        <dbReference type="Pfam" id="PF21180"/>
    </source>
</evidence>
<comment type="similarity">
    <text evidence="3 10">Belongs to the TOP6A family.</text>
</comment>
<dbReference type="STRING" id="984486.A0A1E3QSP9"/>
<evidence type="ECO:0000256" key="1">
    <source>
        <dbReference type="ARBA" id="ARBA00000185"/>
    </source>
</evidence>
<dbReference type="GO" id="GO:0046872">
    <property type="term" value="F:metal ion binding"/>
    <property type="evidence" value="ECO:0007669"/>
    <property type="project" value="UniProtKB-KW"/>
</dbReference>
<dbReference type="GeneID" id="30149615"/>
<feature type="active site" description="O-(5'-phospho-DNA)-tyrosine intermediate" evidence="10">
    <location>
        <position position="24"/>
    </location>
</feature>
<sequence>VVVIRILVETLSQARAITRRDVYYRDVRLFSRQTAVDGVIDDLSYSLGLPCYELGVIASQKGLIFGDLRMEFANPGLIPVIPEKAKIFLDDDINAPHRLEYILVVEKEAVFKTLVDLETGRDGEGVSHNRIIVTGKGFPDQLTKRCIRNLATSFPQVPIFAFVDSDVYGLMILRHYSNQNEQNSHIPLIRYMGVELFDYLSGWLEITMRDFRVMKNFLVSLSHFLYANRRAATEHCRWLREIQRGMFCFKKSEMNVVLNKSVQDIDEYVNEKVKRYFQN</sequence>
<dbReference type="InterPro" id="IPR036078">
    <property type="entry name" value="Spo11/TopoVI_A_sf"/>
</dbReference>
<dbReference type="Pfam" id="PF21180">
    <property type="entry name" value="TOP6A-Spo11_Toprim"/>
    <property type="match status" value="1"/>
</dbReference>
<dbReference type="InterPro" id="IPR013049">
    <property type="entry name" value="Spo11/TopoVI_A_N"/>
</dbReference>